<proteinExistence type="predicted"/>
<evidence type="ECO:0000259" key="5">
    <source>
        <dbReference type="Pfam" id="PF17210"/>
    </source>
</evidence>
<name>A0A517SEI5_9PLAN</name>
<keyword evidence="2" id="KW-0964">Secreted</keyword>
<dbReference type="SUPFAM" id="SSF55486">
    <property type="entry name" value="Metalloproteases ('zincins'), catalytic domain"/>
    <property type="match status" value="1"/>
</dbReference>
<dbReference type="GO" id="GO:0005576">
    <property type="term" value="C:extracellular region"/>
    <property type="evidence" value="ECO:0007669"/>
    <property type="project" value="UniProtKB-SubCell"/>
</dbReference>
<dbReference type="InterPro" id="IPR033764">
    <property type="entry name" value="Sdr_B"/>
</dbReference>
<dbReference type="InterPro" id="IPR024079">
    <property type="entry name" value="MetalloPept_cat_dom_sf"/>
</dbReference>
<evidence type="ECO:0000313" key="7">
    <source>
        <dbReference type="Proteomes" id="UP000315700"/>
    </source>
</evidence>
<keyword evidence="7" id="KW-1185">Reference proteome</keyword>
<dbReference type="EMBL" id="CP036271">
    <property type="protein sequence ID" value="QDT54535.1"/>
    <property type="molecule type" value="Genomic_DNA"/>
</dbReference>
<dbReference type="Gene3D" id="3.40.390.10">
    <property type="entry name" value="Collagenase (Catalytic Domain)"/>
    <property type="match status" value="1"/>
</dbReference>
<organism evidence="6 7">
    <name type="scientific">Caulifigura coniformis</name>
    <dbReference type="NCBI Taxonomy" id="2527983"/>
    <lineage>
        <taxon>Bacteria</taxon>
        <taxon>Pseudomonadati</taxon>
        <taxon>Planctomycetota</taxon>
        <taxon>Planctomycetia</taxon>
        <taxon>Planctomycetales</taxon>
        <taxon>Planctomycetaceae</taxon>
        <taxon>Caulifigura</taxon>
    </lineage>
</organism>
<feature type="region of interest" description="Disordered" evidence="4">
    <location>
        <begin position="450"/>
        <end position="476"/>
    </location>
</feature>
<dbReference type="Proteomes" id="UP000315700">
    <property type="component" value="Chromosome"/>
</dbReference>
<gene>
    <name evidence="6" type="ORF">Pan44_25680</name>
</gene>
<evidence type="ECO:0000256" key="3">
    <source>
        <dbReference type="ARBA" id="ARBA00022729"/>
    </source>
</evidence>
<feature type="compositionally biased region" description="Gly residues" evidence="4">
    <location>
        <begin position="451"/>
        <end position="463"/>
    </location>
</feature>
<evidence type="ECO:0000256" key="1">
    <source>
        <dbReference type="ARBA" id="ARBA00004613"/>
    </source>
</evidence>
<dbReference type="Gene3D" id="2.60.40.10">
    <property type="entry name" value="Immunoglobulins"/>
    <property type="match status" value="1"/>
</dbReference>
<dbReference type="OrthoDB" id="220114at2"/>
<dbReference type="RefSeq" id="WP_145030385.1">
    <property type="nucleotide sequence ID" value="NZ_CP036271.1"/>
</dbReference>
<accession>A0A517SEI5</accession>
<keyword evidence="3" id="KW-0732">Signal</keyword>
<protein>
    <recommendedName>
        <fullName evidence="5">SD-repeat containing protein B domain-containing protein</fullName>
    </recommendedName>
</protein>
<dbReference type="Gene3D" id="2.60.120.380">
    <property type="match status" value="1"/>
</dbReference>
<reference evidence="6 7" key="1">
    <citation type="submission" date="2019-02" db="EMBL/GenBank/DDBJ databases">
        <title>Deep-cultivation of Planctomycetes and their phenomic and genomic characterization uncovers novel biology.</title>
        <authorList>
            <person name="Wiegand S."/>
            <person name="Jogler M."/>
            <person name="Boedeker C."/>
            <person name="Pinto D."/>
            <person name="Vollmers J."/>
            <person name="Rivas-Marin E."/>
            <person name="Kohn T."/>
            <person name="Peeters S.H."/>
            <person name="Heuer A."/>
            <person name="Rast P."/>
            <person name="Oberbeckmann S."/>
            <person name="Bunk B."/>
            <person name="Jeske O."/>
            <person name="Meyerdierks A."/>
            <person name="Storesund J.E."/>
            <person name="Kallscheuer N."/>
            <person name="Luecker S."/>
            <person name="Lage O.M."/>
            <person name="Pohl T."/>
            <person name="Merkel B.J."/>
            <person name="Hornburger P."/>
            <person name="Mueller R.-W."/>
            <person name="Bruemmer F."/>
            <person name="Labrenz M."/>
            <person name="Spormann A.M."/>
            <person name="Op den Camp H."/>
            <person name="Overmann J."/>
            <person name="Amann R."/>
            <person name="Jetten M.S.M."/>
            <person name="Mascher T."/>
            <person name="Medema M.H."/>
            <person name="Devos D.P."/>
            <person name="Kaster A.-K."/>
            <person name="Ovreas L."/>
            <person name="Rohde M."/>
            <person name="Galperin M.Y."/>
            <person name="Jogler C."/>
        </authorList>
    </citation>
    <scope>NUCLEOTIDE SEQUENCE [LARGE SCALE GENOMIC DNA]</scope>
    <source>
        <strain evidence="6 7">Pan44</strain>
    </source>
</reference>
<evidence type="ECO:0000256" key="4">
    <source>
        <dbReference type="SAM" id="MobiDB-lite"/>
    </source>
</evidence>
<dbReference type="GO" id="GO:0008237">
    <property type="term" value="F:metallopeptidase activity"/>
    <property type="evidence" value="ECO:0007669"/>
    <property type="project" value="InterPro"/>
</dbReference>
<dbReference type="Pfam" id="PF17210">
    <property type="entry name" value="SdrD_B"/>
    <property type="match status" value="1"/>
</dbReference>
<feature type="domain" description="SD-repeat containing protein B" evidence="5">
    <location>
        <begin position="471"/>
        <end position="547"/>
    </location>
</feature>
<dbReference type="AlphaFoldDB" id="A0A517SEI5"/>
<evidence type="ECO:0000313" key="6">
    <source>
        <dbReference type="EMBL" id="QDT54535.1"/>
    </source>
</evidence>
<dbReference type="InParanoid" id="A0A517SEI5"/>
<dbReference type="SUPFAM" id="SSF117074">
    <property type="entry name" value="Hypothetical protein PA1324"/>
    <property type="match status" value="1"/>
</dbReference>
<dbReference type="KEGG" id="ccos:Pan44_25680"/>
<dbReference type="InterPro" id="IPR013783">
    <property type="entry name" value="Ig-like_fold"/>
</dbReference>
<evidence type="ECO:0000256" key="2">
    <source>
        <dbReference type="ARBA" id="ARBA00022525"/>
    </source>
</evidence>
<sequence>MTAAFVQIRKMLRQALGRRCAPRRRLPGGASQIQSLESRQLLSAKRSYDQLREAGHATDHAVDHRLHVDGLPLSTAAAPGASSPQGIAPFALSQTFQLSSRPSATRTIYLDFNGHTTSGTWWNTNFNDGAAFTTPAFSVDGTPSFSDAELERIQLIWERVAEDFAPFDVNVTTQDPGTAAIVKSGAGDSAWGVRVVVGGSYGDWFGESSGGVAYLNTFGSSIDMGVFVFSNNLSNGEKNVAEAISHEVGHSLGLSHDGQGSTGYYAGHGSGSTGWAPIMGVGYYRELSQWSKGEYSRSTTRQDDLTIISSATNGFGYRVDDYGNNRAVASPLASTTSGGSKVVNAAGVIERNTDQDWFSFTTTGGVVSLDFAGAARGSNLDIAASLYNANGQLIVTSNPVDQTTASISRNLAAGTYYVMVDGVGVRGVNDGYSDYGSLGQYFITGTIPDNGAGGGGDDSGGDSGTPAGTSSITGRVWHDADGDGRVDVGDAGLPGVIVYLDANNNGLFESGSEQFVVTGIDGRYTFGGLAAGTYRIRQVPGAGYAQVYPRSNAARSVSLGTGRSVSNIDFRSLQPPAIGNLGATVAYAARSVAVPIASTGTVTDGDTVVFTGFKLTAQITSGGNSADRLTVQNQGRGAGQVGLSGSALYYSGVRVGTVSGGSGTGVLTITFNNSATSTAVQVVLRSISYRSTATSPLPGLKTVRFLMTEPNRTASVPATKQIQI</sequence>
<comment type="subcellular location">
    <subcellularLocation>
        <location evidence="1">Secreted</location>
    </subcellularLocation>
</comment>